<dbReference type="PANTHER" id="PTHR33930">
    <property type="entry name" value="ALKYL HYDROPEROXIDE REDUCTASE AHPD"/>
    <property type="match status" value="1"/>
</dbReference>
<dbReference type="InterPro" id="IPR004675">
    <property type="entry name" value="AhpD_core"/>
</dbReference>
<dbReference type="Gene3D" id="1.20.1290.10">
    <property type="entry name" value="AhpD-like"/>
    <property type="match status" value="1"/>
</dbReference>
<gene>
    <name evidence="2" type="ORF">CP49_10230</name>
</gene>
<protein>
    <submittedName>
        <fullName evidence="2">Alkylhydroperoxidase</fullName>
    </submittedName>
</protein>
<organism evidence="2 3">
    <name type="scientific">Bradyrhizobium valentinum</name>
    <dbReference type="NCBI Taxonomy" id="1518501"/>
    <lineage>
        <taxon>Bacteria</taxon>
        <taxon>Pseudomonadati</taxon>
        <taxon>Pseudomonadota</taxon>
        <taxon>Alphaproteobacteria</taxon>
        <taxon>Hyphomicrobiales</taxon>
        <taxon>Nitrobacteraceae</taxon>
        <taxon>Bradyrhizobium</taxon>
    </lineage>
</organism>
<dbReference type="PANTHER" id="PTHR33930:SF2">
    <property type="entry name" value="BLR3452 PROTEIN"/>
    <property type="match status" value="1"/>
</dbReference>
<dbReference type="InterPro" id="IPR029032">
    <property type="entry name" value="AhpD-like"/>
</dbReference>
<dbReference type="RefSeq" id="WP_057852756.1">
    <property type="nucleotide sequence ID" value="NZ_LLXX01000141.1"/>
</dbReference>
<proteinExistence type="predicted"/>
<evidence type="ECO:0000313" key="3">
    <source>
        <dbReference type="Proteomes" id="UP000051913"/>
    </source>
</evidence>
<dbReference type="STRING" id="1518501.CQ10_17510"/>
<dbReference type="GO" id="GO:0051920">
    <property type="term" value="F:peroxiredoxin activity"/>
    <property type="evidence" value="ECO:0007669"/>
    <property type="project" value="InterPro"/>
</dbReference>
<keyword evidence="2" id="KW-0575">Peroxidase</keyword>
<dbReference type="EMBL" id="LLXX01000141">
    <property type="protein sequence ID" value="KRR03410.1"/>
    <property type="molecule type" value="Genomic_DNA"/>
</dbReference>
<evidence type="ECO:0000259" key="1">
    <source>
        <dbReference type="Pfam" id="PF02627"/>
    </source>
</evidence>
<keyword evidence="3" id="KW-1185">Reference proteome</keyword>
<dbReference type="Pfam" id="PF02627">
    <property type="entry name" value="CMD"/>
    <property type="match status" value="1"/>
</dbReference>
<sequence>MLNWNDYRKQLAAGVKEIGQLSPDTIKGYMALSAAGQKTDLLGAKVRELIALAVAVTLRCDGCITVHTEAAIKRGATTEEIAEALGVVTTVNAGAALVYSARVMDAFNEYPSAASPREPDSLANLRS</sequence>
<keyword evidence="2" id="KW-0560">Oxidoreductase</keyword>
<name>A0A0R3L685_9BRAD</name>
<dbReference type="InterPro" id="IPR003779">
    <property type="entry name" value="CMD-like"/>
</dbReference>
<feature type="domain" description="Carboxymuconolactone decarboxylase-like" evidence="1">
    <location>
        <begin position="23"/>
        <end position="105"/>
    </location>
</feature>
<comment type="caution">
    <text evidence="2">The sequence shown here is derived from an EMBL/GenBank/DDBJ whole genome shotgun (WGS) entry which is preliminary data.</text>
</comment>
<evidence type="ECO:0000313" key="2">
    <source>
        <dbReference type="EMBL" id="KRR03410.1"/>
    </source>
</evidence>
<dbReference type="AlphaFoldDB" id="A0A0R3L685"/>
<reference evidence="2 3" key="1">
    <citation type="submission" date="2014-03" db="EMBL/GenBank/DDBJ databases">
        <title>Bradyrhizobium valentinum sp. nov., isolated from effective nodules of Lupinus mariae-josephae, a lupine endemic of basic-lime soils in Eastern Spain.</title>
        <authorList>
            <person name="Duran D."/>
            <person name="Rey L."/>
            <person name="Navarro A."/>
            <person name="Busquets A."/>
            <person name="Imperial J."/>
            <person name="Ruiz-Argueso T."/>
        </authorList>
    </citation>
    <scope>NUCLEOTIDE SEQUENCE [LARGE SCALE GENOMIC DNA]</scope>
    <source>
        <strain evidence="2 3">LmjM3</strain>
    </source>
</reference>
<accession>A0A0R3L685</accession>
<dbReference type="NCBIfam" id="TIGR00778">
    <property type="entry name" value="ahpD_dom"/>
    <property type="match status" value="1"/>
</dbReference>
<dbReference type="Proteomes" id="UP000051913">
    <property type="component" value="Unassembled WGS sequence"/>
</dbReference>
<dbReference type="SUPFAM" id="SSF69118">
    <property type="entry name" value="AhpD-like"/>
    <property type="match status" value="1"/>
</dbReference>